<feature type="transmembrane region" description="Helical" evidence="2">
    <location>
        <begin position="12"/>
        <end position="32"/>
    </location>
</feature>
<dbReference type="EMBL" id="CP060394">
    <property type="protein sequence ID" value="QNI30337.1"/>
    <property type="molecule type" value="Genomic_DNA"/>
</dbReference>
<feature type="compositionally biased region" description="Pro residues" evidence="1">
    <location>
        <begin position="314"/>
        <end position="330"/>
    </location>
</feature>
<dbReference type="KEGG" id="adin:H7849_14275"/>
<sequence>MRHRSPQSESGYILLAVIFMTVLILIALAVAAPRIAADIQRDREAELIHRGEQYKRAIKLYNKKFGGYPSSISQLENSNNIRFLRKRYIDPMTGKDDWKIIHLGEAHIKPMGLFGQTLQSSSMATTPGSSLTGSSGSSSSPTGSTSAFGGTTSSFGGTGSGFSSSPTSTNTGTDPSGTSGATGTTAPGSSSPFSSGAGTGSSTFGSSSGTSAFGNSGQTFGGAPMVGIASKNTKASIKEYKKQKHYNEWEFVYDPVEDMLSSVSLLGGGGSPNLNGANGTGTNGTTNPGTPTSPFGSGSSSGTGFGGGTFGNPPTNPTPTPTPTPQQPQQ</sequence>
<keyword evidence="2" id="KW-0472">Membrane</keyword>
<feature type="compositionally biased region" description="Low complexity" evidence="1">
    <location>
        <begin position="283"/>
        <end position="298"/>
    </location>
</feature>
<feature type="region of interest" description="Disordered" evidence="1">
    <location>
        <begin position="270"/>
        <end position="330"/>
    </location>
</feature>
<gene>
    <name evidence="3" type="ORF">H7849_14275</name>
</gene>
<proteinExistence type="predicted"/>
<evidence type="ECO:0000313" key="4">
    <source>
        <dbReference type="Proteomes" id="UP000515312"/>
    </source>
</evidence>
<organism evidence="3 4">
    <name type="scientific">Alloacidobacterium dinghuense</name>
    <dbReference type="NCBI Taxonomy" id="2763107"/>
    <lineage>
        <taxon>Bacteria</taxon>
        <taxon>Pseudomonadati</taxon>
        <taxon>Acidobacteriota</taxon>
        <taxon>Terriglobia</taxon>
        <taxon>Terriglobales</taxon>
        <taxon>Acidobacteriaceae</taxon>
        <taxon>Alloacidobacterium</taxon>
    </lineage>
</organism>
<evidence type="ECO:0000256" key="2">
    <source>
        <dbReference type="SAM" id="Phobius"/>
    </source>
</evidence>
<keyword evidence="2" id="KW-0812">Transmembrane</keyword>
<name>A0A7G8BCR7_9BACT</name>
<dbReference type="Proteomes" id="UP000515312">
    <property type="component" value="Chromosome"/>
</dbReference>
<keyword evidence="2" id="KW-1133">Transmembrane helix</keyword>
<evidence type="ECO:0000256" key="1">
    <source>
        <dbReference type="SAM" id="MobiDB-lite"/>
    </source>
</evidence>
<accession>A0A7G8BCR7</accession>
<dbReference type="RefSeq" id="WP_186740161.1">
    <property type="nucleotide sequence ID" value="NZ_CP060394.1"/>
</dbReference>
<keyword evidence="4" id="KW-1185">Reference proteome</keyword>
<reference evidence="3 4" key="1">
    <citation type="submission" date="2020-08" db="EMBL/GenBank/DDBJ databases">
        <title>Edaphobacter telluris sp. nov. and Acidobacterium dinghuensis sp. nov., two acidobacteria isolated from forest soil.</title>
        <authorList>
            <person name="Fu J."/>
            <person name="Qiu L."/>
        </authorList>
    </citation>
    <scope>NUCLEOTIDE SEQUENCE [LARGE SCALE GENOMIC DNA]</scope>
    <source>
        <strain evidence="3">4Y35</strain>
    </source>
</reference>
<dbReference type="AlphaFoldDB" id="A0A7G8BCR7"/>
<evidence type="ECO:0000313" key="3">
    <source>
        <dbReference type="EMBL" id="QNI30337.1"/>
    </source>
</evidence>
<feature type="compositionally biased region" description="Low complexity" evidence="1">
    <location>
        <begin position="125"/>
        <end position="208"/>
    </location>
</feature>
<feature type="compositionally biased region" description="Gly residues" evidence="1">
    <location>
        <begin position="299"/>
        <end position="310"/>
    </location>
</feature>
<feature type="region of interest" description="Disordered" evidence="1">
    <location>
        <begin position="119"/>
        <end position="208"/>
    </location>
</feature>
<protein>
    <submittedName>
        <fullName evidence="3">Type II secretion system protein</fullName>
    </submittedName>
</protein>